<evidence type="ECO:0000256" key="3">
    <source>
        <dbReference type="SAM" id="SignalP"/>
    </source>
</evidence>
<organism evidence="5">
    <name type="scientific">Neodiprion lecontei</name>
    <name type="common">Redheaded pine sawfly</name>
    <dbReference type="NCBI Taxonomy" id="441921"/>
    <lineage>
        <taxon>Eukaryota</taxon>
        <taxon>Metazoa</taxon>
        <taxon>Ecdysozoa</taxon>
        <taxon>Arthropoda</taxon>
        <taxon>Hexapoda</taxon>
        <taxon>Insecta</taxon>
        <taxon>Pterygota</taxon>
        <taxon>Neoptera</taxon>
        <taxon>Endopterygota</taxon>
        <taxon>Hymenoptera</taxon>
        <taxon>Tenthredinoidea</taxon>
        <taxon>Diprionidae</taxon>
        <taxon>Diprioninae</taxon>
        <taxon>Neodiprion</taxon>
    </lineage>
</organism>
<dbReference type="InParanoid" id="A0A6J0B725"/>
<evidence type="ECO:0000256" key="2">
    <source>
        <dbReference type="ARBA" id="ARBA00022737"/>
    </source>
</evidence>
<proteinExistence type="predicted"/>
<keyword evidence="5" id="KW-0472">Membrane</keyword>
<keyword evidence="2" id="KW-0677">Repeat</keyword>
<keyword evidence="3" id="KW-0732">Signal</keyword>
<dbReference type="KEGG" id="nlo:107217127"/>
<dbReference type="Proteomes" id="UP000829291">
    <property type="component" value="Chromosome 6"/>
</dbReference>
<name>A0A6J0B725_NEOLC</name>
<keyword evidence="1" id="KW-0433">Leucine-rich repeat</keyword>
<feature type="signal peptide" evidence="3">
    <location>
        <begin position="1"/>
        <end position="23"/>
    </location>
</feature>
<dbReference type="SUPFAM" id="SSF52058">
    <property type="entry name" value="L domain-like"/>
    <property type="match status" value="1"/>
</dbReference>
<reference evidence="5" key="1">
    <citation type="submission" date="2025-08" db="UniProtKB">
        <authorList>
            <consortium name="RefSeq"/>
        </authorList>
    </citation>
    <scope>IDENTIFICATION</scope>
    <source>
        <tissue evidence="5">Thorax and Abdomen</tissue>
    </source>
</reference>
<dbReference type="PROSITE" id="PS51257">
    <property type="entry name" value="PROKAR_LIPOPROTEIN"/>
    <property type="match status" value="1"/>
</dbReference>
<dbReference type="RefSeq" id="XP_015509987.1">
    <property type="nucleotide sequence ID" value="XM_015654501.2"/>
</dbReference>
<dbReference type="PROSITE" id="PS51450">
    <property type="entry name" value="LRR"/>
    <property type="match status" value="1"/>
</dbReference>
<dbReference type="PANTHER" id="PTHR24366:SF96">
    <property type="entry name" value="LEUCINE RICH REPEAT CONTAINING 53"/>
    <property type="match status" value="1"/>
</dbReference>
<dbReference type="Pfam" id="PF13855">
    <property type="entry name" value="LRR_8"/>
    <property type="match status" value="1"/>
</dbReference>
<dbReference type="GeneID" id="107217127"/>
<dbReference type="Gene3D" id="3.80.10.10">
    <property type="entry name" value="Ribonuclease Inhibitor"/>
    <property type="match status" value="1"/>
</dbReference>
<evidence type="ECO:0000313" key="4">
    <source>
        <dbReference type="Proteomes" id="UP000829291"/>
    </source>
</evidence>
<dbReference type="InterPro" id="IPR001611">
    <property type="entry name" value="Leu-rich_rpt"/>
</dbReference>
<evidence type="ECO:0000256" key="1">
    <source>
        <dbReference type="ARBA" id="ARBA00022614"/>
    </source>
</evidence>
<dbReference type="AlphaFoldDB" id="A0A6J0B725"/>
<keyword evidence="4" id="KW-1185">Reference proteome</keyword>
<protein>
    <submittedName>
        <fullName evidence="5">Leucine-rich repeat transmembrane neuronal protein 3</fullName>
    </submittedName>
</protein>
<keyword evidence="5" id="KW-0812">Transmembrane</keyword>
<dbReference type="OrthoDB" id="676979at2759"/>
<evidence type="ECO:0000313" key="5">
    <source>
        <dbReference type="RefSeq" id="XP_015509987.1"/>
    </source>
</evidence>
<dbReference type="SMART" id="SM00369">
    <property type="entry name" value="LRR_TYP"/>
    <property type="match status" value="3"/>
</dbReference>
<dbReference type="InterPro" id="IPR003591">
    <property type="entry name" value="Leu-rich_rpt_typical-subtyp"/>
</dbReference>
<gene>
    <name evidence="5" type="primary">LOC107217127</name>
</gene>
<feature type="chain" id="PRO_5027092877" evidence="3">
    <location>
        <begin position="24"/>
        <end position="331"/>
    </location>
</feature>
<dbReference type="PANTHER" id="PTHR24366">
    <property type="entry name" value="IG(IMMUNOGLOBULIN) AND LRR(LEUCINE RICH REPEAT) DOMAINS"/>
    <property type="match status" value="1"/>
</dbReference>
<accession>A0A6J0B725</accession>
<sequence>MSRFCATFLAIVAFACYIELVSGEKWAKYWIDKNKAYPYFGSYGVSKFSYLDKAPSKLRSITYYKCNLPNIEGNVFYRFRNTLENLDIHESNVETISSDAFYKLIHLRNLTLWGNKLQRVFQAWFEDLYELRTLDLSFNQISLIDEEAFTKMPKLENLYIEHNLLVVLNPAVFTYLRNLKTIRLGRNPWDWWFRTLIMRQLDDQRVSYSNDWEDFKWISHVIWTCIEKDQAKNDDDTILDCASAYLLSETSKISNTDQKYCSQEARNLYNCEKNHDEKRNVSMTPKVVVRKVFQAFIGAVNKMLYPDAELTYRGGIAAPETRGEEIAIFGD</sequence>
<dbReference type="InterPro" id="IPR032675">
    <property type="entry name" value="LRR_dom_sf"/>
</dbReference>